<keyword evidence="10 11" id="KW-0472">Membrane</keyword>
<feature type="domain" description="PDZ" evidence="12">
    <location>
        <begin position="135"/>
        <end position="204"/>
    </location>
</feature>
<feature type="transmembrane region" description="Helical" evidence="11">
    <location>
        <begin position="312"/>
        <end position="333"/>
    </location>
</feature>
<keyword evidence="8 11" id="KW-1133">Transmembrane helix</keyword>
<dbReference type="InterPro" id="IPR041489">
    <property type="entry name" value="PDZ_6"/>
</dbReference>
<dbReference type="Gene3D" id="2.30.42.10">
    <property type="match status" value="1"/>
</dbReference>
<evidence type="ECO:0000256" key="11">
    <source>
        <dbReference type="SAM" id="Phobius"/>
    </source>
</evidence>
<dbReference type="SUPFAM" id="SSF50156">
    <property type="entry name" value="PDZ domain-like"/>
    <property type="match status" value="1"/>
</dbReference>
<evidence type="ECO:0000313" key="14">
    <source>
        <dbReference type="Proteomes" id="UP001057520"/>
    </source>
</evidence>
<feature type="transmembrane region" description="Helical" evidence="11">
    <location>
        <begin position="5"/>
        <end position="22"/>
    </location>
</feature>
<evidence type="ECO:0000256" key="3">
    <source>
        <dbReference type="ARBA" id="ARBA00007931"/>
    </source>
</evidence>
<name>A0ABY4ZMC1_9CAUL</name>
<evidence type="ECO:0000256" key="5">
    <source>
        <dbReference type="ARBA" id="ARBA00022692"/>
    </source>
</evidence>
<evidence type="ECO:0000256" key="7">
    <source>
        <dbReference type="ARBA" id="ARBA00022833"/>
    </source>
</evidence>
<evidence type="ECO:0000256" key="2">
    <source>
        <dbReference type="ARBA" id="ARBA00004141"/>
    </source>
</evidence>
<dbReference type="InterPro" id="IPR001478">
    <property type="entry name" value="PDZ"/>
</dbReference>
<evidence type="ECO:0000256" key="6">
    <source>
        <dbReference type="ARBA" id="ARBA00022801"/>
    </source>
</evidence>
<dbReference type="CDD" id="cd06163">
    <property type="entry name" value="S2P-M50_PDZ_RseP-like"/>
    <property type="match status" value="1"/>
</dbReference>
<keyword evidence="9 13" id="KW-0482">Metalloprotease</keyword>
<evidence type="ECO:0000256" key="1">
    <source>
        <dbReference type="ARBA" id="ARBA00001947"/>
    </source>
</evidence>
<reference evidence="13 14" key="1">
    <citation type="submission" date="2022-04" db="EMBL/GenBank/DDBJ databases">
        <title>Genome sequence of soybean root-associated Caulobacter segnis RL271.</title>
        <authorList>
            <person name="Longley R."/>
            <person name="Bonito G."/>
            <person name="Trigodet F."/>
            <person name="Crosson S."/>
            <person name="Fiebig A."/>
        </authorList>
    </citation>
    <scope>NUCLEOTIDE SEQUENCE [LARGE SCALE GENOMIC DNA]</scope>
    <source>
        <strain evidence="13 14">RL271</strain>
    </source>
</reference>
<feature type="transmembrane region" description="Helical" evidence="11">
    <location>
        <begin position="363"/>
        <end position="381"/>
    </location>
</feature>
<organism evidence="13 14">
    <name type="scientific">Caulobacter segnis</name>
    <dbReference type="NCBI Taxonomy" id="88688"/>
    <lineage>
        <taxon>Bacteria</taxon>
        <taxon>Pseudomonadati</taxon>
        <taxon>Pseudomonadota</taxon>
        <taxon>Alphaproteobacteria</taxon>
        <taxon>Caulobacterales</taxon>
        <taxon>Caulobacteraceae</taxon>
        <taxon>Caulobacter</taxon>
    </lineage>
</organism>
<evidence type="ECO:0000256" key="9">
    <source>
        <dbReference type="ARBA" id="ARBA00023049"/>
    </source>
</evidence>
<sequence>MTDALIFILSTVFVLSVVVTIHELGHYWAARACGVAIDCFSIGFGAPLLSWRDKRGVEWRIAAIPLGGYVRFSGDENAASVPDQDNLAAMRESIVRREGEEGVAKYFHFKPVWQRAIIAVAGPVSNFILAILIMAVFLVMVGSPQRAATVNGVAPGGAAEAAGFRKGDVIVAADGRKIATFQDLQGYVSLRANLPIDFTVKRGEQQVRLTATPRLVEINDKISGRMKTGQLGIENAGITQFKRSTVLSAIPDATVEVWGMIKTIGFYLGRLVTGQLPADQISGLIGIGHTAGAVTKASAQGAPDVATMALRVFISSMLLIASLSVSIGFMNLLPIPVLDGGHLLMYAYEAIAKRPLRADFQAAGFRAGLALILGFMLFAAWNDLNRYDVFKFIGGLFT</sequence>
<evidence type="ECO:0000256" key="8">
    <source>
        <dbReference type="ARBA" id="ARBA00022989"/>
    </source>
</evidence>
<evidence type="ECO:0000256" key="4">
    <source>
        <dbReference type="ARBA" id="ARBA00022670"/>
    </source>
</evidence>
<evidence type="ECO:0000313" key="13">
    <source>
        <dbReference type="EMBL" id="USQ93754.1"/>
    </source>
</evidence>
<dbReference type="PANTHER" id="PTHR42837">
    <property type="entry name" value="REGULATOR OF SIGMA-E PROTEASE RSEP"/>
    <property type="match status" value="1"/>
</dbReference>
<dbReference type="InterPro" id="IPR036034">
    <property type="entry name" value="PDZ_sf"/>
</dbReference>
<dbReference type="InterPro" id="IPR004387">
    <property type="entry name" value="Pept_M50_Zn"/>
</dbReference>
<dbReference type="InterPro" id="IPR008915">
    <property type="entry name" value="Peptidase_M50"/>
</dbReference>
<keyword evidence="6" id="KW-0378">Hydrolase</keyword>
<dbReference type="Proteomes" id="UP001057520">
    <property type="component" value="Chromosome"/>
</dbReference>
<keyword evidence="5 11" id="KW-0812">Transmembrane</keyword>
<dbReference type="Pfam" id="PF02163">
    <property type="entry name" value="Peptidase_M50"/>
    <property type="match status" value="1"/>
</dbReference>
<gene>
    <name evidence="13" type="ORF">MZV50_14060</name>
</gene>
<dbReference type="SMART" id="SM00228">
    <property type="entry name" value="PDZ"/>
    <property type="match status" value="1"/>
</dbReference>
<feature type="transmembrane region" description="Helical" evidence="11">
    <location>
        <begin position="28"/>
        <end position="51"/>
    </location>
</feature>
<dbReference type="EMBL" id="CP096040">
    <property type="protein sequence ID" value="USQ93754.1"/>
    <property type="molecule type" value="Genomic_DNA"/>
</dbReference>
<comment type="cofactor">
    <cofactor evidence="1">
        <name>Zn(2+)</name>
        <dbReference type="ChEBI" id="CHEBI:29105"/>
    </cofactor>
</comment>
<dbReference type="PANTHER" id="PTHR42837:SF2">
    <property type="entry name" value="MEMBRANE METALLOPROTEASE ARASP2, CHLOROPLASTIC-RELATED"/>
    <property type="match status" value="1"/>
</dbReference>
<protein>
    <submittedName>
        <fullName evidence="13">RIP metalloprotease</fullName>
    </submittedName>
</protein>
<evidence type="ECO:0000259" key="12">
    <source>
        <dbReference type="SMART" id="SM00228"/>
    </source>
</evidence>
<feature type="transmembrane region" description="Helical" evidence="11">
    <location>
        <begin position="116"/>
        <end position="141"/>
    </location>
</feature>
<keyword evidence="7" id="KW-0862">Zinc</keyword>
<keyword evidence="14" id="KW-1185">Reference proteome</keyword>
<evidence type="ECO:0000256" key="10">
    <source>
        <dbReference type="ARBA" id="ARBA00023136"/>
    </source>
</evidence>
<keyword evidence="4" id="KW-0645">Protease</keyword>
<dbReference type="GO" id="GO:0008237">
    <property type="term" value="F:metallopeptidase activity"/>
    <property type="evidence" value="ECO:0007669"/>
    <property type="project" value="UniProtKB-KW"/>
</dbReference>
<dbReference type="Pfam" id="PF17820">
    <property type="entry name" value="PDZ_6"/>
    <property type="match status" value="1"/>
</dbReference>
<comment type="subcellular location">
    <subcellularLocation>
        <location evidence="2">Membrane</location>
        <topology evidence="2">Multi-pass membrane protein</topology>
    </subcellularLocation>
</comment>
<comment type="similarity">
    <text evidence="3">Belongs to the peptidase M50B family.</text>
</comment>
<accession>A0ABY4ZMC1</accession>
<proteinExistence type="inferred from homology"/>